<evidence type="ECO:0000256" key="3">
    <source>
        <dbReference type="ARBA" id="ARBA00023002"/>
    </source>
</evidence>
<evidence type="ECO:0000313" key="9">
    <source>
        <dbReference type="Proteomes" id="UP000016562"/>
    </source>
</evidence>
<proteinExistence type="inferred from homology"/>
<dbReference type="SMART" id="SM01150">
    <property type="entry name" value="DUF1338"/>
    <property type="match status" value="1"/>
</dbReference>
<comment type="cofactor">
    <cofactor evidence="1">
        <name>Fe(2+)</name>
        <dbReference type="ChEBI" id="CHEBI:29033"/>
    </cofactor>
</comment>
<evidence type="ECO:0000256" key="6">
    <source>
        <dbReference type="ARBA" id="ARBA00035023"/>
    </source>
</evidence>
<dbReference type="GO" id="GO:0051213">
    <property type="term" value="F:dioxygenase activity"/>
    <property type="evidence" value="ECO:0007669"/>
    <property type="project" value="UniProtKB-KW"/>
</dbReference>
<dbReference type="OrthoDB" id="506370at2"/>
<keyword evidence="9" id="KW-1185">Reference proteome</keyword>
<dbReference type="PANTHER" id="PTHR31136">
    <property type="entry name" value="DUF1338 DOMAIN-CONTAINING PROTEIN"/>
    <property type="match status" value="1"/>
</dbReference>
<gene>
    <name evidence="8" type="ORF">VEZ01S_37_01560</name>
</gene>
<dbReference type="PANTHER" id="PTHR31136:SF5">
    <property type="entry name" value="2-OXOADIPATE DIOXYGENASE_DECARBOXYLASE, CHLOROPLASTIC"/>
    <property type="match status" value="1"/>
</dbReference>
<comment type="caution">
    <text evidence="8">The sequence shown here is derived from an EMBL/GenBank/DDBJ whole genome shotgun (WGS) entry which is preliminary data.</text>
</comment>
<keyword evidence="3" id="KW-0560">Oxidoreductase</keyword>
<evidence type="ECO:0000256" key="5">
    <source>
        <dbReference type="ARBA" id="ARBA00035013"/>
    </source>
</evidence>
<dbReference type="eggNOG" id="COG5383">
    <property type="taxonomic scope" value="Bacteria"/>
</dbReference>
<dbReference type="Pfam" id="PF07063">
    <property type="entry name" value="HGLS"/>
    <property type="match status" value="1"/>
</dbReference>
<dbReference type="InterPro" id="IPR009770">
    <property type="entry name" value="HGLS"/>
</dbReference>
<dbReference type="EMBL" id="BATM01000037">
    <property type="protein sequence ID" value="GAD80591.1"/>
    <property type="molecule type" value="Genomic_DNA"/>
</dbReference>
<dbReference type="EC" id="1.13.11.93" evidence="6"/>
<keyword evidence="4" id="KW-0408">Iron</keyword>
<name>U3AKY7_9VIBR</name>
<accession>U3AKY7</accession>
<comment type="similarity">
    <text evidence="5">Belongs to the 2-oxoadipate dioxygenase/decarboxylase family.</text>
</comment>
<keyword evidence="2" id="KW-0223">Dioxygenase</keyword>
<sequence>MDVQKLFDLLWDDFNRRLCPSSQVIHELLQQDNALINDHIALRTFACAPIGLEVLAEPFLELGYQEGGDYLFKAKKLVAKHYQHPQPNFPKVFISQLQLEQCSNELQSIVRQLLEQITPQQLAGSDFLHGGRLWDLSFEQYQQLAKESEYAAWVAAHGFGANHFTVSVNHLTQFTEVCEVNTFLQNKQFAINASGGEVKGTPDVLLEQSSTMADKVEVKFIEGTQIVAGGFYEFAKRYKDSHGELYQGFVEASADKIFESTNTNRSH</sequence>
<reference evidence="8 9" key="1">
    <citation type="submission" date="2013-09" db="EMBL/GenBank/DDBJ databases">
        <title>Whole genome shotgun sequence of Vibrio ezurae NBRC 102218.</title>
        <authorList>
            <person name="Yoshida I."/>
            <person name="Hosoyama A."/>
            <person name="Numata M."/>
            <person name="Hashimoto M."/>
            <person name="Hosoyama Y."/>
            <person name="Tsuchikane K."/>
            <person name="Noguchi M."/>
            <person name="Hirakata S."/>
            <person name="Ichikawa N."/>
            <person name="Ohji S."/>
            <person name="Yamazoe A."/>
            <person name="Fujita N."/>
        </authorList>
    </citation>
    <scope>NUCLEOTIDE SEQUENCE [LARGE SCALE GENOMIC DNA]</scope>
    <source>
        <strain evidence="8 9">NBRC 102218</strain>
    </source>
</reference>
<dbReference type="AlphaFoldDB" id="U3AKY7"/>
<organism evidence="8 9">
    <name type="scientific">Vibrio ezurae NBRC 102218</name>
    <dbReference type="NCBI Taxonomy" id="1219080"/>
    <lineage>
        <taxon>Bacteria</taxon>
        <taxon>Pseudomonadati</taxon>
        <taxon>Pseudomonadota</taxon>
        <taxon>Gammaproteobacteria</taxon>
        <taxon>Vibrionales</taxon>
        <taxon>Vibrionaceae</taxon>
        <taxon>Vibrio</taxon>
    </lineage>
</organism>
<dbReference type="Gene3D" id="3.10.180.50">
    <property type="match status" value="1"/>
</dbReference>
<evidence type="ECO:0000313" key="8">
    <source>
        <dbReference type="EMBL" id="GAD80591.1"/>
    </source>
</evidence>
<dbReference type="CDD" id="cd16350">
    <property type="entry name" value="VOC_like"/>
    <property type="match status" value="1"/>
</dbReference>
<evidence type="ECO:0000256" key="1">
    <source>
        <dbReference type="ARBA" id="ARBA00001954"/>
    </source>
</evidence>
<evidence type="ECO:0000256" key="2">
    <source>
        <dbReference type="ARBA" id="ARBA00022964"/>
    </source>
</evidence>
<evidence type="ECO:0000256" key="4">
    <source>
        <dbReference type="ARBA" id="ARBA00023004"/>
    </source>
</evidence>
<protein>
    <recommendedName>
        <fullName evidence="6">2-oxoadipate dioxygenase/decarboxylase</fullName>
        <ecNumber evidence="6">1.13.11.93</ecNumber>
    </recommendedName>
    <alternativeName>
        <fullName evidence="7">2-hydroxyglutarate synthase</fullName>
    </alternativeName>
</protein>
<evidence type="ECO:0000256" key="7">
    <source>
        <dbReference type="ARBA" id="ARBA00035045"/>
    </source>
</evidence>
<dbReference type="STRING" id="1219080.VEZ01S_37_01560"/>
<dbReference type="Proteomes" id="UP000016562">
    <property type="component" value="Unassembled WGS sequence"/>
</dbReference>